<comment type="caution">
    <text evidence="14">The sequence shown here is derived from an EMBL/GenBank/DDBJ whole genome shotgun (WGS) entry which is preliminary data.</text>
</comment>
<dbReference type="CDD" id="cd07410">
    <property type="entry name" value="MPP_CpdB_N"/>
    <property type="match status" value="1"/>
</dbReference>
<dbReference type="InterPro" id="IPR008334">
    <property type="entry name" value="5'-Nucleotdase_C"/>
</dbReference>
<dbReference type="Gene3D" id="3.90.780.10">
    <property type="entry name" value="5'-Nucleotidase, C-terminal domain"/>
    <property type="match status" value="1"/>
</dbReference>
<dbReference type="Pfam" id="PF00149">
    <property type="entry name" value="Metallophos"/>
    <property type="match status" value="1"/>
</dbReference>
<evidence type="ECO:0000256" key="8">
    <source>
        <dbReference type="ARBA" id="ARBA00022741"/>
    </source>
</evidence>
<feature type="domain" description="Calcineurin-like phosphoesterase" evidence="12">
    <location>
        <begin position="35"/>
        <end position="286"/>
    </location>
</feature>
<organism evidence="14 15">
    <name type="scientific">Aliidiomarina sedimenti</name>
    <dbReference type="NCBI Taxonomy" id="1933879"/>
    <lineage>
        <taxon>Bacteria</taxon>
        <taxon>Pseudomonadati</taxon>
        <taxon>Pseudomonadota</taxon>
        <taxon>Gammaproteobacteria</taxon>
        <taxon>Alteromonadales</taxon>
        <taxon>Idiomarinaceae</taxon>
        <taxon>Aliidiomarina</taxon>
    </lineage>
</organism>
<protein>
    <submittedName>
        <fullName evidence="14">Bifunctional 2',3'-cyclic-nucleotide 2'-phosphodiesterase/3'-nucleotidase</fullName>
    </submittedName>
</protein>
<evidence type="ECO:0000256" key="9">
    <source>
        <dbReference type="ARBA" id="ARBA00022801"/>
    </source>
</evidence>
<accession>A0ABY0C0K3</accession>
<dbReference type="RefSeq" id="WP_126788822.1">
    <property type="nucleotide sequence ID" value="NZ_PIPN01000002.1"/>
</dbReference>
<evidence type="ECO:0000259" key="13">
    <source>
        <dbReference type="Pfam" id="PF02872"/>
    </source>
</evidence>
<keyword evidence="8 11" id="KW-0547">Nucleotide-binding</keyword>
<dbReference type="PANTHER" id="PTHR11575:SF6">
    <property type="entry name" value="2',3'-CYCLIC-NUCLEOTIDE 2'-PHOSPHODIESTERASE_3'-NUCLEOTIDASE"/>
    <property type="match status" value="1"/>
</dbReference>
<dbReference type="InterPro" id="IPR006179">
    <property type="entry name" value="5_nucleotidase/apyrase"/>
</dbReference>
<dbReference type="SUPFAM" id="SSF55816">
    <property type="entry name" value="5'-nucleotidase (syn. UDP-sugar hydrolase), C-terminal domain"/>
    <property type="match status" value="1"/>
</dbReference>
<proteinExistence type="inferred from homology"/>
<keyword evidence="9 11" id="KW-0378">Hydrolase</keyword>
<dbReference type="PRINTS" id="PR01607">
    <property type="entry name" value="APYRASEFAMLY"/>
</dbReference>
<feature type="signal peptide" evidence="11">
    <location>
        <begin position="1"/>
        <end position="23"/>
    </location>
</feature>
<dbReference type="PANTHER" id="PTHR11575">
    <property type="entry name" value="5'-NUCLEOTIDASE-RELATED"/>
    <property type="match status" value="1"/>
</dbReference>
<evidence type="ECO:0000256" key="6">
    <source>
        <dbReference type="ARBA" id="ARBA00022723"/>
    </source>
</evidence>
<evidence type="ECO:0000256" key="11">
    <source>
        <dbReference type="RuleBase" id="RU362119"/>
    </source>
</evidence>
<evidence type="ECO:0000256" key="2">
    <source>
        <dbReference type="ARBA" id="ARBA00001730"/>
    </source>
</evidence>
<evidence type="ECO:0000256" key="1">
    <source>
        <dbReference type="ARBA" id="ARBA00000527"/>
    </source>
</evidence>
<keyword evidence="10" id="KW-0511">Multifunctional enzyme</keyword>
<comment type="catalytic activity">
    <reaction evidence="2">
        <text>a nucleoside 2',3'-cyclic phosphate + H2O = a nucleoside 3'-phosphate + H(+)</text>
        <dbReference type="Rhea" id="RHEA:19621"/>
        <dbReference type="ChEBI" id="CHEBI:15377"/>
        <dbReference type="ChEBI" id="CHEBI:15378"/>
        <dbReference type="ChEBI" id="CHEBI:66949"/>
        <dbReference type="ChEBI" id="CHEBI:66954"/>
        <dbReference type="EC" id="3.1.4.16"/>
    </reaction>
</comment>
<dbReference type="InterPro" id="IPR036907">
    <property type="entry name" value="5'-Nucleotdase_C_sf"/>
</dbReference>
<feature type="chain" id="PRO_5044975704" evidence="11">
    <location>
        <begin position="24"/>
        <end position="662"/>
    </location>
</feature>
<dbReference type="Proteomes" id="UP000287410">
    <property type="component" value="Unassembled WGS sequence"/>
</dbReference>
<keyword evidence="7 11" id="KW-0732">Signal</keyword>
<dbReference type="InterPro" id="IPR004843">
    <property type="entry name" value="Calcineurin-like_PHP"/>
</dbReference>
<dbReference type="EMBL" id="PIPN01000002">
    <property type="protein sequence ID" value="RUO30846.1"/>
    <property type="molecule type" value="Genomic_DNA"/>
</dbReference>
<evidence type="ECO:0000256" key="7">
    <source>
        <dbReference type="ARBA" id="ARBA00022729"/>
    </source>
</evidence>
<comment type="similarity">
    <text evidence="5 11">Belongs to the 5'-nucleotidase family.</text>
</comment>
<dbReference type="SUPFAM" id="SSF56300">
    <property type="entry name" value="Metallo-dependent phosphatases"/>
    <property type="match status" value="1"/>
</dbReference>
<dbReference type="NCBIfam" id="NF006938">
    <property type="entry name" value="PRK09420.1"/>
    <property type="match status" value="1"/>
</dbReference>
<evidence type="ECO:0000256" key="3">
    <source>
        <dbReference type="ARBA" id="ARBA00001968"/>
    </source>
</evidence>
<comment type="cofactor">
    <cofactor evidence="3">
        <name>a divalent metal cation</name>
        <dbReference type="ChEBI" id="CHEBI:60240"/>
    </cofactor>
</comment>
<feature type="domain" description="5'-Nucleotidase C-terminal" evidence="13">
    <location>
        <begin position="435"/>
        <end position="571"/>
    </location>
</feature>
<evidence type="ECO:0000313" key="14">
    <source>
        <dbReference type="EMBL" id="RUO30846.1"/>
    </source>
</evidence>
<dbReference type="InterPro" id="IPR006146">
    <property type="entry name" value="5'-Nucleotdase_CS"/>
</dbReference>
<name>A0ABY0C0K3_9GAMM</name>
<dbReference type="Pfam" id="PF02872">
    <property type="entry name" value="5_nucleotid_C"/>
    <property type="match status" value="1"/>
</dbReference>
<evidence type="ECO:0000256" key="4">
    <source>
        <dbReference type="ARBA" id="ARBA00004196"/>
    </source>
</evidence>
<keyword evidence="15" id="KW-1185">Reference proteome</keyword>
<evidence type="ECO:0000259" key="12">
    <source>
        <dbReference type="Pfam" id="PF00149"/>
    </source>
</evidence>
<reference evidence="14 15" key="1">
    <citation type="journal article" date="2018" name="Front. Microbiol.">
        <title>Genome-Based Analysis Reveals the Taxonomy and Diversity of the Family Idiomarinaceae.</title>
        <authorList>
            <person name="Liu Y."/>
            <person name="Lai Q."/>
            <person name="Shao Z."/>
        </authorList>
    </citation>
    <scope>NUCLEOTIDE SEQUENCE [LARGE SCALE GENOMIC DNA]</scope>
    <source>
        <strain evidence="14 15">GBSy1</strain>
    </source>
</reference>
<evidence type="ECO:0000256" key="5">
    <source>
        <dbReference type="ARBA" id="ARBA00006654"/>
    </source>
</evidence>
<gene>
    <name evidence="14" type="ORF">CWE12_06310</name>
</gene>
<evidence type="ECO:0000256" key="10">
    <source>
        <dbReference type="ARBA" id="ARBA00023268"/>
    </source>
</evidence>
<dbReference type="PROSITE" id="PS00786">
    <property type="entry name" value="5_NUCLEOTIDASE_2"/>
    <property type="match status" value="1"/>
</dbReference>
<keyword evidence="6" id="KW-0479">Metal-binding</keyword>
<dbReference type="InterPro" id="IPR041827">
    <property type="entry name" value="CpdB_N"/>
</dbReference>
<comment type="catalytic activity">
    <reaction evidence="1">
        <text>a ribonucleoside 3'-phosphate + H2O = a ribonucleoside + phosphate</text>
        <dbReference type="Rhea" id="RHEA:10144"/>
        <dbReference type="ChEBI" id="CHEBI:13197"/>
        <dbReference type="ChEBI" id="CHEBI:15377"/>
        <dbReference type="ChEBI" id="CHEBI:18254"/>
        <dbReference type="ChEBI" id="CHEBI:43474"/>
        <dbReference type="EC" id="3.1.3.6"/>
    </reaction>
</comment>
<comment type="subcellular location">
    <subcellularLocation>
        <location evidence="4">Cell envelope</location>
    </subcellularLocation>
</comment>
<dbReference type="Gene3D" id="3.60.21.10">
    <property type="match status" value="1"/>
</dbReference>
<sequence>MKSSLFIASVVTGTILVSACATTQGPKPGTSMQVRLMQTTDLHAYMKGYDYFAQKPTSDYGLAHTAVLIEQARSESANSVLIDNGDVIQGSALGDYVAGEGVSYLTQQTHPVIAALNTLQYDVANLGNHEFNFGLEFLQATLSQADFPFVSANTFIAPSAESSGKKDVPFGSAEPLVEPYVILQRDFVASDGRTHQLNIGVIGFVPPQIMNWDAHHLDGKIQVQDMVKAAEHYIPVMREQGADIVVAVPHSGLQNFDHYPQFAEQASLQLAKVAGIDAILFGHQHRVFPGASDYDGLPGVDNDGGYIHGVPAVQPGYWGSHLGLIDLQLRYDQGWQVAGSQVSLREIDERTLAQVDASVANAHSETLQRLNQPVASLQTPLRNHFAMVAPELTVQLINEAQQTHGETLQQQGILPTDLPVLSAAAPFRNGSQGASDYTSIAAGELTLGNLSDLYVYPNTLQVVRVNGAQLRDWLEMSARAYEQISMQPESNEWLLREDVASYNFDIIRGVTYEIQPHHPARFDADGELIHSRHHRVYNLRYQGQLISRDDEFLVVTNNYRASGGGNFPHLDGSLTVYQSAEQTRQLVADYLRQQAAMNEGVLAPELDIHWHLALPRGARALMQSAGSAAAREEAAQLRDIEYLPDYDDHEFDEGFAVYRVLP</sequence>
<dbReference type="InterPro" id="IPR029052">
    <property type="entry name" value="Metallo-depent_PP-like"/>
</dbReference>
<dbReference type="PROSITE" id="PS51257">
    <property type="entry name" value="PROKAR_LIPOPROTEIN"/>
    <property type="match status" value="1"/>
</dbReference>
<evidence type="ECO:0000313" key="15">
    <source>
        <dbReference type="Proteomes" id="UP000287410"/>
    </source>
</evidence>